<feature type="compositionally biased region" description="Polar residues" evidence="1">
    <location>
        <begin position="15"/>
        <end position="25"/>
    </location>
</feature>
<evidence type="ECO:0000256" key="1">
    <source>
        <dbReference type="SAM" id="MobiDB-lite"/>
    </source>
</evidence>
<keyword evidence="3" id="KW-1185">Reference proteome</keyword>
<feature type="region of interest" description="Disordered" evidence="1">
    <location>
        <begin position="1"/>
        <end position="76"/>
    </location>
</feature>
<dbReference type="Proteomes" id="UP000610966">
    <property type="component" value="Unassembled WGS sequence"/>
</dbReference>
<evidence type="ECO:0000313" key="2">
    <source>
        <dbReference type="EMBL" id="GIH71756.1"/>
    </source>
</evidence>
<feature type="compositionally biased region" description="Basic and acidic residues" evidence="1">
    <location>
        <begin position="47"/>
        <end position="62"/>
    </location>
</feature>
<sequence length="76" mass="7856">MSFGSGLGVRDVSGNDVSGNDVNGKSTERIPLGSVRTGNRKVSLPHSADRTGPRHIAGETEARSPPGTTRTAGVLR</sequence>
<reference evidence="2" key="1">
    <citation type="submission" date="2021-01" db="EMBL/GenBank/DDBJ databases">
        <title>Whole genome shotgun sequence of Sphaerimonospora thailandensis NBRC 107569.</title>
        <authorList>
            <person name="Komaki H."/>
            <person name="Tamura T."/>
        </authorList>
    </citation>
    <scope>NUCLEOTIDE SEQUENCE</scope>
    <source>
        <strain evidence="2">NBRC 107569</strain>
    </source>
</reference>
<dbReference type="EMBL" id="BOOG01000039">
    <property type="protein sequence ID" value="GIH71756.1"/>
    <property type="molecule type" value="Genomic_DNA"/>
</dbReference>
<organism evidence="2 3">
    <name type="scientific">Sphaerimonospora thailandensis</name>
    <dbReference type="NCBI Taxonomy" id="795644"/>
    <lineage>
        <taxon>Bacteria</taxon>
        <taxon>Bacillati</taxon>
        <taxon>Actinomycetota</taxon>
        <taxon>Actinomycetes</taxon>
        <taxon>Streptosporangiales</taxon>
        <taxon>Streptosporangiaceae</taxon>
        <taxon>Sphaerimonospora</taxon>
    </lineage>
</organism>
<dbReference type="AlphaFoldDB" id="A0A8J3R9A8"/>
<gene>
    <name evidence="2" type="ORF">Mth01_40090</name>
</gene>
<feature type="compositionally biased region" description="Polar residues" evidence="1">
    <location>
        <begin position="66"/>
        <end position="76"/>
    </location>
</feature>
<proteinExistence type="predicted"/>
<evidence type="ECO:0000313" key="3">
    <source>
        <dbReference type="Proteomes" id="UP000610966"/>
    </source>
</evidence>
<name>A0A8J3R9A8_9ACTN</name>
<accession>A0A8J3R9A8</accession>
<comment type="caution">
    <text evidence="2">The sequence shown here is derived from an EMBL/GenBank/DDBJ whole genome shotgun (WGS) entry which is preliminary data.</text>
</comment>
<protein>
    <submittedName>
        <fullName evidence="2">Uncharacterized protein</fullName>
    </submittedName>
</protein>